<evidence type="ECO:0000256" key="4">
    <source>
        <dbReference type="ARBA" id="ARBA00022989"/>
    </source>
</evidence>
<dbReference type="PANTHER" id="PTHR33529:SF2">
    <property type="entry name" value="LIPOPOLYSACCHARIDE EXPORT SYSTEM PERMEASE PROTEIN LPTG"/>
    <property type="match status" value="1"/>
</dbReference>
<feature type="transmembrane region" description="Helical" evidence="6">
    <location>
        <begin position="322"/>
        <end position="339"/>
    </location>
</feature>
<name>A0A399F8L1_9DEIN</name>
<evidence type="ECO:0000313" key="7">
    <source>
        <dbReference type="EMBL" id="RIH91242.1"/>
    </source>
</evidence>
<sequence>MTRLDRYFLREALPIFGFGLVLYVVLGILTNVLPRAQYLGAASGWKVLEWMLLFIPAAVSLALPTAMLLAVLLTYGRFSRENELLVIQAGGISVLRTARTFLIGGLILSGVSLGLAEWVIPWANRTSVLMYWNVLVPERNALFRLAGQDLAVGPYRLYFAHYDPTAQAVVGVRLERWQDQTLTVILARSARFEGHRLVFKDYRVFTLDLAQLPLPDFNRLDEAQAYLQGFIKAQNLGPPGAELSIQLSRSQQDLEAQYAGGGFESSIPLSSWWHKLQAPAASPKEWLEARAQWHTGVALAFANLAVLFLALPVAVRRGISPGGALASALILTILYYVVFTIGKTLALTGVIAPEIAAWMANALALGLGWGLGKGLYR</sequence>
<dbReference type="EMBL" id="QWLB01000051">
    <property type="protein sequence ID" value="RIH91242.1"/>
    <property type="molecule type" value="Genomic_DNA"/>
</dbReference>
<organism evidence="7 8">
    <name type="scientific">Meiothermus granaticius NBRC 107808</name>
    <dbReference type="NCBI Taxonomy" id="1227551"/>
    <lineage>
        <taxon>Bacteria</taxon>
        <taxon>Thermotogati</taxon>
        <taxon>Deinococcota</taxon>
        <taxon>Deinococci</taxon>
        <taxon>Thermales</taxon>
        <taxon>Thermaceae</taxon>
        <taxon>Meiothermus</taxon>
    </lineage>
</organism>
<dbReference type="OrthoDB" id="30177at2"/>
<dbReference type="Proteomes" id="UP000266178">
    <property type="component" value="Unassembled WGS sequence"/>
</dbReference>
<proteinExistence type="predicted"/>
<evidence type="ECO:0000256" key="2">
    <source>
        <dbReference type="ARBA" id="ARBA00022475"/>
    </source>
</evidence>
<dbReference type="GO" id="GO:0043190">
    <property type="term" value="C:ATP-binding cassette (ABC) transporter complex"/>
    <property type="evidence" value="ECO:0007669"/>
    <property type="project" value="TreeGrafter"/>
</dbReference>
<keyword evidence="5 6" id="KW-0472">Membrane</keyword>
<keyword evidence="2" id="KW-1003">Cell membrane</keyword>
<feature type="transmembrane region" description="Helical" evidence="6">
    <location>
        <begin position="101"/>
        <end position="120"/>
    </location>
</feature>
<gene>
    <name evidence="7" type="ORF">Mgrana_02859</name>
</gene>
<feature type="transmembrane region" description="Helical" evidence="6">
    <location>
        <begin position="12"/>
        <end position="33"/>
    </location>
</feature>
<keyword evidence="3 6" id="KW-0812">Transmembrane</keyword>
<evidence type="ECO:0000256" key="6">
    <source>
        <dbReference type="SAM" id="Phobius"/>
    </source>
</evidence>
<evidence type="ECO:0000256" key="5">
    <source>
        <dbReference type="ARBA" id="ARBA00023136"/>
    </source>
</evidence>
<comment type="subcellular location">
    <subcellularLocation>
        <location evidence="1">Cell membrane</location>
        <topology evidence="1">Multi-pass membrane protein</topology>
    </subcellularLocation>
</comment>
<evidence type="ECO:0000313" key="8">
    <source>
        <dbReference type="Proteomes" id="UP000266178"/>
    </source>
</evidence>
<accession>A0A399F8L1</accession>
<dbReference type="Pfam" id="PF03739">
    <property type="entry name" value="LptF_LptG"/>
    <property type="match status" value="1"/>
</dbReference>
<dbReference type="PANTHER" id="PTHR33529">
    <property type="entry name" value="SLR0882 PROTEIN-RELATED"/>
    <property type="match status" value="1"/>
</dbReference>
<dbReference type="GO" id="GO:0015920">
    <property type="term" value="P:lipopolysaccharide transport"/>
    <property type="evidence" value="ECO:0007669"/>
    <property type="project" value="TreeGrafter"/>
</dbReference>
<evidence type="ECO:0000256" key="3">
    <source>
        <dbReference type="ARBA" id="ARBA00022692"/>
    </source>
</evidence>
<evidence type="ECO:0000256" key="1">
    <source>
        <dbReference type="ARBA" id="ARBA00004651"/>
    </source>
</evidence>
<reference evidence="7 8" key="1">
    <citation type="submission" date="2018-08" db="EMBL/GenBank/DDBJ databases">
        <title>Meiothermus granaticius genome AF-68 sequencing project.</title>
        <authorList>
            <person name="Da Costa M.S."/>
            <person name="Albuquerque L."/>
            <person name="Raposo P."/>
            <person name="Froufe H.J.C."/>
            <person name="Barroso C.S."/>
            <person name="Egas C."/>
        </authorList>
    </citation>
    <scope>NUCLEOTIDE SEQUENCE [LARGE SCALE GENOMIC DNA]</scope>
    <source>
        <strain evidence="7 8">AF-68</strain>
    </source>
</reference>
<feature type="transmembrane region" description="Helical" evidence="6">
    <location>
        <begin position="53"/>
        <end position="75"/>
    </location>
</feature>
<dbReference type="AlphaFoldDB" id="A0A399F8L1"/>
<dbReference type="InterPro" id="IPR005495">
    <property type="entry name" value="LptG/LptF_permease"/>
</dbReference>
<feature type="transmembrane region" description="Helical" evidence="6">
    <location>
        <begin position="293"/>
        <end position="315"/>
    </location>
</feature>
<feature type="transmembrane region" description="Helical" evidence="6">
    <location>
        <begin position="345"/>
        <end position="371"/>
    </location>
</feature>
<keyword evidence="4 6" id="KW-1133">Transmembrane helix</keyword>
<keyword evidence="8" id="KW-1185">Reference proteome</keyword>
<protein>
    <submittedName>
        <fullName evidence="7">LPS export ABC transporter permease LptG</fullName>
    </submittedName>
</protein>
<comment type="caution">
    <text evidence="7">The sequence shown here is derived from an EMBL/GenBank/DDBJ whole genome shotgun (WGS) entry which is preliminary data.</text>
</comment>